<reference evidence="1 2" key="1">
    <citation type="submission" date="2015-04" db="EMBL/GenBank/DDBJ databases">
        <authorList>
            <person name="Syromyatnikov M.Y."/>
            <person name="Popov V.N."/>
        </authorList>
    </citation>
    <scope>NUCLEOTIDE SEQUENCE [LARGE SCALE GENOMIC DNA]</scope>
</reference>
<dbReference type="Proteomes" id="UP000183832">
    <property type="component" value="Unassembled WGS sequence"/>
</dbReference>
<gene>
    <name evidence="1" type="ORF">CLUMA_CG020443</name>
</gene>
<evidence type="ECO:0000313" key="2">
    <source>
        <dbReference type="Proteomes" id="UP000183832"/>
    </source>
</evidence>
<keyword evidence="2" id="KW-1185">Reference proteome</keyword>
<accession>A0A1J1J4Z0</accession>
<sequence>MIMFHHQHLILDNVTLFYNLSSTSICVMNHTSTHFLKIAPINDDSLSTENNKIEGIPRK</sequence>
<evidence type="ECO:0000313" key="1">
    <source>
        <dbReference type="EMBL" id="CRL07475.1"/>
    </source>
</evidence>
<proteinExistence type="predicted"/>
<dbReference type="EMBL" id="CVRI01000072">
    <property type="protein sequence ID" value="CRL07475.1"/>
    <property type="molecule type" value="Genomic_DNA"/>
</dbReference>
<name>A0A1J1J4Z0_9DIPT</name>
<organism evidence="1 2">
    <name type="scientific">Clunio marinus</name>
    <dbReference type="NCBI Taxonomy" id="568069"/>
    <lineage>
        <taxon>Eukaryota</taxon>
        <taxon>Metazoa</taxon>
        <taxon>Ecdysozoa</taxon>
        <taxon>Arthropoda</taxon>
        <taxon>Hexapoda</taxon>
        <taxon>Insecta</taxon>
        <taxon>Pterygota</taxon>
        <taxon>Neoptera</taxon>
        <taxon>Endopterygota</taxon>
        <taxon>Diptera</taxon>
        <taxon>Nematocera</taxon>
        <taxon>Chironomoidea</taxon>
        <taxon>Chironomidae</taxon>
        <taxon>Clunio</taxon>
    </lineage>
</organism>
<protein>
    <submittedName>
        <fullName evidence="1">CLUMA_CG020443, isoform A</fullName>
    </submittedName>
</protein>
<dbReference type="AlphaFoldDB" id="A0A1J1J4Z0"/>